<evidence type="ECO:0000259" key="9">
    <source>
        <dbReference type="Pfam" id="PF02882"/>
    </source>
</evidence>
<feature type="domain" description="Tetrahydrofolate dehydrogenase/cyclohydrolase NAD(P)-binding" evidence="9">
    <location>
        <begin position="143"/>
        <end position="283"/>
    </location>
</feature>
<protein>
    <submittedName>
        <fullName evidence="10">Unannotated protein</fullName>
    </submittedName>
</protein>
<keyword evidence="6" id="KW-0560">Oxidoreductase</keyword>
<reference evidence="10" key="1">
    <citation type="submission" date="2020-05" db="EMBL/GenBank/DDBJ databases">
        <authorList>
            <person name="Chiriac C."/>
            <person name="Salcher M."/>
            <person name="Ghai R."/>
            <person name="Kavagutti S V."/>
        </authorList>
    </citation>
    <scope>NUCLEOTIDE SEQUENCE</scope>
</reference>
<keyword evidence="4" id="KW-0378">Hydrolase</keyword>
<keyword evidence="5" id="KW-0521">NADP</keyword>
<evidence type="ECO:0000256" key="5">
    <source>
        <dbReference type="ARBA" id="ARBA00022857"/>
    </source>
</evidence>
<evidence type="ECO:0000256" key="1">
    <source>
        <dbReference type="ARBA" id="ARBA00004777"/>
    </source>
</evidence>
<dbReference type="CDD" id="cd01080">
    <property type="entry name" value="NAD_bind_m-THF_DH_Cyclohyd"/>
    <property type="match status" value="1"/>
</dbReference>
<proteinExistence type="inferred from homology"/>
<dbReference type="GO" id="GO:0035999">
    <property type="term" value="P:tetrahydrofolate interconversion"/>
    <property type="evidence" value="ECO:0007669"/>
    <property type="project" value="TreeGrafter"/>
</dbReference>
<dbReference type="InterPro" id="IPR020630">
    <property type="entry name" value="THF_DH/CycHdrlase_cat_dom"/>
</dbReference>
<dbReference type="InterPro" id="IPR000672">
    <property type="entry name" value="THF_DH/CycHdrlase"/>
</dbReference>
<sequence length="289" mass="29824">MPADVTSTRMLPGAPVRDAILQGLQQRISAAGSPHIALATVLVGSDAPSQKYVASKHRIAQQIGIQSVQVELPGSCSQDQLESEVARLAADESVHGILVQMPLPNHLDAERVLALIPAVKDVDGLTSESMGRLMRGLDGHIGCTPLGVLRLLQHYGIETAGKHAVVVGRSTLVGLPLSVLLARKGIDCTVTLAHSRTTNLAEVCRSADILISATGVARSIAAEHTAPGATLIDVGISRTEAGIVGDIDADAVMGIAGALTPMPGGTGIMTVACLMENTVNAAVMQGIRL</sequence>
<keyword evidence="3" id="KW-0554">One-carbon metabolism</keyword>
<gene>
    <name evidence="10" type="ORF">UFOPK1874_00595</name>
</gene>
<dbReference type="EMBL" id="CAEZUX010000051">
    <property type="protein sequence ID" value="CAB4613788.1"/>
    <property type="molecule type" value="Genomic_DNA"/>
</dbReference>
<dbReference type="HAMAP" id="MF_01576">
    <property type="entry name" value="THF_DHG_CYH"/>
    <property type="match status" value="1"/>
</dbReference>
<organism evidence="10">
    <name type="scientific">freshwater metagenome</name>
    <dbReference type="NCBI Taxonomy" id="449393"/>
    <lineage>
        <taxon>unclassified sequences</taxon>
        <taxon>metagenomes</taxon>
        <taxon>ecological metagenomes</taxon>
    </lineage>
</organism>
<dbReference type="InterPro" id="IPR020631">
    <property type="entry name" value="THF_DH/CycHdrlase_NAD-bd_dom"/>
</dbReference>
<dbReference type="GO" id="GO:0005829">
    <property type="term" value="C:cytosol"/>
    <property type="evidence" value="ECO:0007669"/>
    <property type="project" value="TreeGrafter"/>
</dbReference>
<dbReference type="PANTHER" id="PTHR48099:SF5">
    <property type="entry name" value="C-1-TETRAHYDROFOLATE SYNTHASE, CYTOPLASMIC"/>
    <property type="match status" value="1"/>
</dbReference>
<evidence type="ECO:0000256" key="7">
    <source>
        <dbReference type="ARBA" id="ARBA00023268"/>
    </source>
</evidence>
<dbReference type="GO" id="GO:0004477">
    <property type="term" value="F:methenyltetrahydrofolate cyclohydrolase activity"/>
    <property type="evidence" value="ECO:0007669"/>
    <property type="project" value="TreeGrafter"/>
</dbReference>
<dbReference type="AlphaFoldDB" id="A0A6J6HZ55"/>
<comment type="pathway">
    <text evidence="1">One-carbon metabolism; tetrahydrofolate interconversion.</text>
</comment>
<evidence type="ECO:0000259" key="8">
    <source>
        <dbReference type="Pfam" id="PF00763"/>
    </source>
</evidence>
<dbReference type="InterPro" id="IPR046346">
    <property type="entry name" value="Aminoacid_DH-like_N_sf"/>
</dbReference>
<dbReference type="Pfam" id="PF02882">
    <property type="entry name" value="THF_DHG_CYH_C"/>
    <property type="match status" value="1"/>
</dbReference>
<evidence type="ECO:0000313" key="10">
    <source>
        <dbReference type="EMBL" id="CAB4613788.1"/>
    </source>
</evidence>
<dbReference type="Gene3D" id="3.40.50.10860">
    <property type="entry name" value="Leucine Dehydrogenase, chain A, domain 1"/>
    <property type="match status" value="1"/>
</dbReference>
<evidence type="ECO:0000256" key="2">
    <source>
        <dbReference type="ARBA" id="ARBA00011738"/>
    </source>
</evidence>
<dbReference type="Pfam" id="PF00763">
    <property type="entry name" value="THF_DHG_CYH"/>
    <property type="match status" value="1"/>
</dbReference>
<feature type="domain" description="Tetrahydrofolate dehydrogenase/cyclohydrolase catalytic" evidence="8">
    <location>
        <begin position="12"/>
        <end position="123"/>
    </location>
</feature>
<name>A0A6J6HZ55_9ZZZZ</name>
<dbReference type="SUPFAM" id="SSF51735">
    <property type="entry name" value="NAD(P)-binding Rossmann-fold domains"/>
    <property type="match status" value="1"/>
</dbReference>
<keyword evidence="7" id="KW-0511">Multifunctional enzyme</keyword>
<dbReference type="PRINTS" id="PR00085">
    <property type="entry name" value="THFDHDRGNASE"/>
</dbReference>
<dbReference type="InterPro" id="IPR036291">
    <property type="entry name" value="NAD(P)-bd_dom_sf"/>
</dbReference>
<evidence type="ECO:0000256" key="3">
    <source>
        <dbReference type="ARBA" id="ARBA00022563"/>
    </source>
</evidence>
<dbReference type="PANTHER" id="PTHR48099">
    <property type="entry name" value="C-1-TETRAHYDROFOLATE SYNTHASE, CYTOPLASMIC-RELATED"/>
    <property type="match status" value="1"/>
</dbReference>
<accession>A0A6J6HZ55</accession>
<dbReference type="FunFam" id="3.40.50.10860:FF:000005">
    <property type="entry name" value="C-1-tetrahydrofolate synthase, cytoplasmic, putative"/>
    <property type="match status" value="1"/>
</dbReference>
<dbReference type="SUPFAM" id="SSF53223">
    <property type="entry name" value="Aminoacid dehydrogenase-like, N-terminal domain"/>
    <property type="match status" value="1"/>
</dbReference>
<evidence type="ECO:0000256" key="6">
    <source>
        <dbReference type="ARBA" id="ARBA00023002"/>
    </source>
</evidence>
<comment type="subunit">
    <text evidence="2">Homodimer.</text>
</comment>
<evidence type="ECO:0000256" key="4">
    <source>
        <dbReference type="ARBA" id="ARBA00022801"/>
    </source>
</evidence>
<dbReference type="GO" id="GO:0004488">
    <property type="term" value="F:methylenetetrahydrofolate dehydrogenase (NADP+) activity"/>
    <property type="evidence" value="ECO:0007669"/>
    <property type="project" value="InterPro"/>
</dbReference>
<dbReference type="Gene3D" id="3.40.50.720">
    <property type="entry name" value="NAD(P)-binding Rossmann-like Domain"/>
    <property type="match status" value="1"/>
</dbReference>